<name>A0A402WHC2_SALER</name>
<accession>A0A402WHC2</accession>
<proteinExistence type="predicted"/>
<feature type="compositionally biased region" description="Basic and acidic residues" evidence="1">
    <location>
        <begin position="11"/>
        <end position="22"/>
    </location>
</feature>
<dbReference type="Pfam" id="PF01278">
    <property type="entry name" value="Omptin"/>
    <property type="match status" value="1"/>
</dbReference>
<dbReference type="EMBL" id="RSUV01000011">
    <property type="protein sequence ID" value="MIV45003.1"/>
    <property type="molecule type" value="Genomic_DNA"/>
</dbReference>
<gene>
    <name evidence="2" type="ORF">A7E06_16145</name>
</gene>
<reference evidence="2" key="1">
    <citation type="submission" date="2018-07" db="EMBL/GenBank/DDBJ databases">
        <authorList>
            <consortium name="GenomeTrakr network: Whole genome sequencing for foodborne pathogen traceback"/>
        </authorList>
    </citation>
    <scope>NUCLEOTIDE SEQUENCE [LARGE SCALE GENOMIC DNA]</scope>
    <source>
        <strain evidence="2">CFSAN048114</strain>
    </source>
</reference>
<feature type="non-terminal residue" evidence="2">
    <location>
        <position position="1"/>
    </location>
</feature>
<keyword evidence="2" id="KW-0378">Hydrolase</keyword>
<dbReference type="Proteomes" id="UP000839530">
    <property type="component" value="Unassembled WGS sequence"/>
</dbReference>
<keyword evidence="2" id="KW-0645">Protease</keyword>
<dbReference type="GO" id="GO:0009279">
    <property type="term" value="C:cell outer membrane"/>
    <property type="evidence" value="ECO:0007669"/>
    <property type="project" value="InterPro"/>
</dbReference>
<dbReference type="GO" id="GO:0004175">
    <property type="term" value="F:endopeptidase activity"/>
    <property type="evidence" value="ECO:0007669"/>
    <property type="project" value="InterPro"/>
</dbReference>
<sequence length="38" mass="4364">KGDITENDYGENTKTRYKDSSGTEHSNYMVTGGIQYRF</sequence>
<protein>
    <submittedName>
        <fullName evidence="2">Omptin family outer membrane protease</fullName>
    </submittedName>
</protein>
<dbReference type="AlphaFoldDB" id="A0A402WHC2"/>
<organism evidence="2">
    <name type="scientific">Salmonella enterica</name>
    <name type="common">Salmonella choleraesuis</name>
    <dbReference type="NCBI Taxonomy" id="28901"/>
    <lineage>
        <taxon>Bacteria</taxon>
        <taxon>Pseudomonadati</taxon>
        <taxon>Pseudomonadota</taxon>
        <taxon>Gammaproteobacteria</taxon>
        <taxon>Enterobacterales</taxon>
        <taxon>Enterobacteriaceae</taxon>
        <taxon>Salmonella</taxon>
    </lineage>
</organism>
<comment type="caution">
    <text evidence="2">The sequence shown here is derived from an EMBL/GenBank/DDBJ whole genome shotgun (WGS) entry which is preliminary data.</text>
</comment>
<feature type="region of interest" description="Disordered" evidence="1">
    <location>
        <begin position="1"/>
        <end position="26"/>
    </location>
</feature>
<dbReference type="InterPro" id="IPR000036">
    <property type="entry name" value="Peptidase_A26_omptin"/>
</dbReference>
<dbReference type="GO" id="GO:0006508">
    <property type="term" value="P:proteolysis"/>
    <property type="evidence" value="ECO:0007669"/>
    <property type="project" value="UniProtKB-KW"/>
</dbReference>
<evidence type="ECO:0000313" key="2">
    <source>
        <dbReference type="EMBL" id="MIV45003.1"/>
    </source>
</evidence>
<evidence type="ECO:0000256" key="1">
    <source>
        <dbReference type="SAM" id="MobiDB-lite"/>
    </source>
</evidence>